<dbReference type="SUPFAM" id="SSF143865">
    <property type="entry name" value="CorA soluble domain-like"/>
    <property type="match status" value="1"/>
</dbReference>
<dbReference type="RefSeq" id="WP_133602077.1">
    <property type="nucleotide sequence ID" value="NZ_JAUFPJ010000001.1"/>
</dbReference>
<dbReference type="InterPro" id="IPR002523">
    <property type="entry name" value="MgTranspt_CorA/ZnTranspt_ZntB"/>
</dbReference>
<dbReference type="PANTHER" id="PTHR46494:SF3">
    <property type="entry name" value="ZINC TRANSPORT PROTEIN ZNTB"/>
    <property type="match status" value="1"/>
</dbReference>
<evidence type="ECO:0000256" key="7">
    <source>
        <dbReference type="ARBA" id="ARBA00022833"/>
    </source>
</evidence>
<feature type="transmembrane region" description="Helical" evidence="11">
    <location>
        <begin position="322"/>
        <end position="341"/>
    </location>
</feature>
<dbReference type="Gene3D" id="1.20.58.340">
    <property type="entry name" value="Magnesium transport protein CorA, transmembrane region"/>
    <property type="match status" value="2"/>
</dbReference>
<dbReference type="GO" id="GO:0050897">
    <property type="term" value="F:cobalt ion binding"/>
    <property type="evidence" value="ECO:0007669"/>
    <property type="project" value="TreeGrafter"/>
</dbReference>
<evidence type="ECO:0000313" key="13">
    <source>
        <dbReference type="Proteomes" id="UP000295357"/>
    </source>
</evidence>
<dbReference type="OrthoDB" id="9803484at2"/>
<keyword evidence="10 11" id="KW-0472">Membrane</keyword>
<evidence type="ECO:0000256" key="11">
    <source>
        <dbReference type="SAM" id="Phobius"/>
    </source>
</evidence>
<protein>
    <submittedName>
        <fullName evidence="12">Zinc transporter</fullName>
    </submittedName>
</protein>
<evidence type="ECO:0000256" key="3">
    <source>
        <dbReference type="ARBA" id="ARBA00022448"/>
    </source>
</evidence>
<sequence length="346" mass="37907">MPGLPGAPAAISSYGCDADGLICGYRLHPERPAQALSQASEALPLHPDSAAADGSVLWLHFNLSHAGAEAWLRKHATDLPESFFEALHESASRSTRIERDGDSLLAVINDVTFDFSFEASDLATLWLALSPGLVLSARRRPLRAVDRLRMAVRRGEPLGSGLELLTHLLNDQADELQRIVRQATQRVDEIEDALLAGRPEAQTAEIASLRRLMVRLQRLLAPEPSALMRMLSRPPAWVTVEAREQLRRASEEFALVLGDIAALQERIKLMQDENATRVAEANNRSLFTLTMVTVLALPINLVSGLFGMNVGGIPLAEHGRGFWIMLALIAGLTGAIAFLALRRMRR</sequence>
<keyword evidence="4" id="KW-1003">Cell membrane</keyword>
<dbReference type="InterPro" id="IPR045863">
    <property type="entry name" value="CorA_TM1_TM2"/>
</dbReference>
<evidence type="ECO:0000313" key="12">
    <source>
        <dbReference type="EMBL" id="TDP13175.1"/>
    </source>
</evidence>
<evidence type="ECO:0000256" key="9">
    <source>
        <dbReference type="ARBA" id="ARBA00023065"/>
    </source>
</evidence>
<dbReference type="GO" id="GO:0015095">
    <property type="term" value="F:magnesium ion transmembrane transporter activity"/>
    <property type="evidence" value="ECO:0007669"/>
    <property type="project" value="TreeGrafter"/>
</dbReference>
<keyword evidence="6 11" id="KW-0812">Transmembrane</keyword>
<dbReference type="PANTHER" id="PTHR46494">
    <property type="entry name" value="CORA FAMILY METAL ION TRANSPORTER (EUROFUNG)"/>
    <property type="match status" value="1"/>
</dbReference>
<feature type="transmembrane region" description="Helical" evidence="11">
    <location>
        <begin position="286"/>
        <end position="310"/>
    </location>
</feature>
<dbReference type="Proteomes" id="UP000295357">
    <property type="component" value="Unassembled WGS sequence"/>
</dbReference>
<keyword evidence="9" id="KW-0406">Ion transport</keyword>
<keyword evidence="7" id="KW-0862">Zinc</keyword>
<dbReference type="EMBL" id="SNXE01000001">
    <property type="protein sequence ID" value="TDP13175.1"/>
    <property type="molecule type" value="Genomic_DNA"/>
</dbReference>
<dbReference type="CDD" id="cd12834">
    <property type="entry name" value="ZntB_u1"/>
    <property type="match status" value="1"/>
</dbReference>
<evidence type="ECO:0000256" key="8">
    <source>
        <dbReference type="ARBA" id="ARBA00022989"/>
    </source>
</evidence>
<dbReference type="Pfam" id="PF01544">
    <property type="entry name" value="CorA"/>
    <property type="match status" value="1"/>
</dbReference>
<keyword evidence="13" id="KW-1185">Reference proteome</keyword>
<reference evidence="12 13" key="1">
    <citation type="submission" date="2019-03" db="EMBL/GenBank/DDBJ databases">
        <title>Genomic Encyclopedia of Type Strains, Phase IV (KMG-IV): sequencing the most valuable type-strain genomes for metagenomic binning, comparative biology and taxonomic classification.</title>
        <authorList>
            <person name="Goeker M."/>
        </authorList>
    </citation>
    <scope>NUCLEOTIDE SEQUENCE [LARGE SCALE GENOMIC DNA]</scope>
    <source>
        <strain evidence="12 13">DSM 25082</strain>
    </source>
</reference>
<accession>A0A4R6NDS1</accession>
<name>A0A4R6NDS1_9BURK</name>
<keyword evidence="3" id="KW-0813">Transport</keyword>
<dbReference type="GO" id="GO:0005886">
    <property type="term" value="C:plasma membrane"/>
    <property type="evidence" value="ECO:0007669"/>
    <property type="project" value="UniProtKB-SubCell"/>
</dbReference>
<comment type="similarity">
    <text evidence="2">Belongs to the CorA metal ion transporter (MIT) (TC 1.A.35) family.</text>
</comment>
<dbReference type="InterPro" id="IPR045861">
    <property type="entry name" value="CorA_cytoplasmic_dom"/>
</dbReference>
<comment type="subcellular location">
    <subcellularLocation>
        <location evidence="1">Cell membrane</location>
        <topology evidence="1">Multi-pass membrane protein</topology>
    </subcellularLocation>
</comment>
<dbReference type="AlphaFoldDB" id="A0A4R6NDS1"/>
<comment type="caution">
    <text evidence="12">The sequence shown here is derived from an EMBL/GenBank/DDBJ whole genome shotgun (WGS) entry which is preliminary data.</text>
</comment>
<evidence type="ECO:0000256" key="2">
    <source>
        <dbReference type="ARBA" id="ARBA00009765"/>
    </source>
</evidence>
<evidence type="ECO:0000256" key="4">
    <source>
        <dbReference type="ARBA" id="ARBA00022475"/>
    </source>
</evidence>
<dbReference type="Gene3D" id="3.30.460.20">
    <property type="entry name" value="CorA soluble domain-like"/>
    <property type="match status" value="1"/>
</dbReference>
<dbReference type="GO" id="GO:0015087">
    <property type="term" value="F:cobalt ion transmembrane transporter activity"/>
    <property type="evidence" value="ECO:0007669"/>
    <property type="project" value="TreeGrafter"/>
</dbReference>
<evidence type="ECO:0000256" key="10">
    <source>
        <dbReference type="ARBA" id="ARBA00023136"/>
    </source>
</evidence>
<keyword evidence="8 11" id="KW-1133">Transmembrane helix</keyword>
<evidence type="ECO:0000256" key="1">
    <source>
        <dbReference type="ARBA" id="ARBA00004651"/>
    </source>
</evidence>
<keyword evidence="5" id="KW-0997">Cell inner membrane</keyword>
<gene>
    <name evidence="12" type="ORF">DFR39_101649</name>
</gene>
<dbReference type="SUPFAM" id="SSF144083">
    <property type="entry name" value="Magnesium transport protein CorA, transmembrane region"/>
    <property type="match status" value="1"/>
</dbReference>
<organism evidence="12 13">
    <name type="scientific">Roseateles asaccharophilus</name>
    <dbReference type="NCBI Taxonomy" id="582607"/>
    <lineage>
        <taxon>Bacteria</taxon>
        <taxon>Pseudomonadati</taxon>
        <taxon>Pseudomonadota</taxon>
        <taxon>Betaproteobacteria</taxon>
        <taxon>Burkholderiales</taxon>
        <taxon>Sphaerotilaceae</taxon>
        <taxon>Roseateles</taxon>
    </lineage>
</organism>
<evidence type="ECO:0000256" key="5">
    <source>
        <dbReference type="ARBA" id="ARBA00022519"/>
    </source>
</evidence>
<dbReference type="GO" id="GO:0000287">
    <property type="term" value="F:magnesium ion binding"/>
    <property type="evidence" value="ECO:0007669"/>
    <property type="project" value="TreeGrafter"/>
</dbReference>
<evidence type="ECO:0000256" key="6">
    <source>
        <dbReference type="ARBA" id="ARBA00022692"/>
    </source>
</evidence>
<proteinExistence type="inferred from homology"/>